<keyword evidence="4" id="KW-1185">Reference proteome</keyword>
<reference evidence="3 4" key="1">
    <citation type="submission" date="2020-10" db="EMBL/GenBank/DDBJ databases">
        <title>complete genome sequencing of Lysobacter sp. H23M41.</title>
        <authorList>
            <person name="Bae J.-W."/>
            <person name="Lee S.-Y."/>
        </authorList>
    </citation>
    <scope>NUCLEOTIDE SEQUENCE [LARGE SCALE GENOMIC DNA]</scope>
    <source>
        <strain evidence="3 4">H23M41</strain>
    </source>
</reference>
<dbReference type="Pfam" id="PF02129">
    <property type="entry name" value="Peptidase_S15"/>
    <property type="match status" value="1"/>
</dbReference>
<proteinExistence type="predicted"/>
<dbReference type="InterPro" id="IPR008979">
    <property type="entry name" value="Galactose-bd-like_sf"/>
</dbReference>
<protein>
    <submittedName>
        <fullName evidence="3">CocE/NonD family hydrolase</fullName>
    </submittedName>
</protein>
<dbReference type="EMBL" id="CP063657">
    <property type="protein sequence ID" value="QOW23300.1"/>
    <property type="molecule type" value="Genomic_DNA"/>
</dbReference>
<dbReference type="GO" id="GO:0016787">
    <property type="term" value="F:hydrolase activity"/>
    <property type="evidence" value="ECO:0007669"/>
    <property type="project" value="UniProtKB-KW"/>
</dbReference>
<dbReference type="InterPro" id="IPR029058">
    <property type="entry name" value="AB_hydrolase_fold"/>
</dbReference>
<dbReference type="Proteomes" id="UP000593932">
    <property type="component" value="Chromosome"/>
</dbReference>
<evidence type="ECO:0000259" key="2">
    <source>
        <dbReference type="SMART" id="SM00939"/>
    </source>
</evidence>
<dbReference type="InterPro" id="IPR005674">
    <property type="entry name" value="CocE/Ser_esterase"/>
</dbReference>
<dbReference type="SMART" id="SM00939">
    <property type="entry name" value="PepX_C"/>
    <property type="match status" value="1"/>
</dbReference>
<dbReference type="SUPFAM" id="SSF49785">
    <property type="entry name" value="Galactose-binding domain-like"/>
    <property type="match status" value="1"/>
</dbReference>
<accession>A0A7S6ZVS1</accession>
<dbReference type="NCBIfam" id="TIGR00976">
    <property type="entry name" value="CocE_NonD"/>
    <property type="match status" value="1"/>
</dbReference>
<dbReference type="InterPro" id="IPR013736">
    <property type="entry name" value="Xaa-Pro_dipept_C"/>
</dbReference>
<gene>
    <name evidence="3" type="ORF">INQ42_05135</name>
</gene>
<evidence type="ECO:0000256" key="1">
    <source>
        <dbReference type="ARBA" id="ARBA00022801"/>
    </source>
</evidence>
<dbReference type="Pfam" id="PF08530">
    <property type="entry name" value="PepX_C"/>
    <property type="match status" value="1"/>
</dbReference>
<keyword evidence="1 3" id="KW-0378">Hydrolase</keyword>
<dbReference type="Gene3D" id="1.10.3020.10">
    <property type="entry name" value="alpha-amino acid ester hydrolase ( Helical cap domain)"/>
    <property type="match status" value="1"/>
</dbReference>
<organism evidence="3 4">
    <name type="scientific">Novilysobacter avium</name>
    <dbReference type="NCBI Taxonomy" id="2781023"/>
    <lineage>
        <taxon>Bacteria</taxon>
        <taxon>Pseudomonadati</taxon>
        <taxon>Pseudomonadota</taxon>
        <taxon>Gammaproteobacteria</taxon>
        <taxon>Lysobacterales</taxon>
        <taxon>Lysobacteraceae</taxon>
        <taxon>Novilysobacter</taxon>
    </lineage>
</organism>
<evidence type="ECO:0000313" key="3">
    <source>
        <dbReference type="EMBL" id="QOW23300.1"/>
    </source>
</evidence>
<dbReference type="SUPFAM" id="SSF53474">
    <property type="entry name" value="alpha/beta-Hydrolases"/>
    <property type="match status" value="1"/>
</dbReference>
<dbReference type="Gene3D" id="3.40.50.1820">
    <property type="entry name" value="alpha/beta hydrolase"/>
    <property type="match status" value="1"/>
</dbReference>
<evidence type="ECO:0000313" key="4">
    <source>
        <dbReference type="Proteomes" id="UP000593932"/>
    </source>
</evidence>
<sequence length="560" mass="62793">MLPGLIAAEKEQRYEVADDVLIHTPDGGTLSALVVRPRSAQGPLPTALLFTIYTDETGNRQAAETAAAHGYVGVVADTRGKRLSPDPVEPYEHEVDDTYAVIDWTSRQPWSNGDVGMYGGSYSGYTAWAATKRLHPALKTIVAYVAAMPGLGLPMWNNVFLNANYGWGFYVSNNKSLDNDVYRDPDRWDALNNKWYASGRPYREIDKVDGTPNPLLQRWLDHPAYDSYWQAKAPYRQDYARIDIPVLSITGYYDDGQISALHYLTEHLKYNKNGEHYLIVGPYDHFSAQSRRKPRELRGYTLDPVAQFDTQELTFQWLDHVLRDGARPALLKDRVNYQVMGANVWRHARSLDAMSTEILKLYLTNEPAGEKRFRLTGRLPAKSASLEQVVDLADRGASHNDYYPAPIKGKEASSTGLAFVSEPLDEPISVNGMFSGALNVTINKRDVDLGAVLYEVQPDGTLLQLSYYLGRASFADNMSHRSLLKPGEKTSIEIKRSLLVSRQLQAGSRLMVVVDVNLNPYHQINYGTGRDVSDESIADAEEPLEIAWHSDSYLEIPISR</sequence>
<name>A0A7S6ZVS1_9GAMM</name>
<dbReference type="InterPro" id="IPR000383">
    <property type="entry name" value="Xaa-Pro-like_dom"/>
</dbReference>
<feature type="domain" description="Xaa-Pro dipeptidyl-peptidase C-terminal" evidence="2">
    <location>
        <begin position="315"/>
        <end position="547"/>
    </location>
</feature>
<dbReference type="Gene3D" id="2.60.120.260">
    <property type="entry name" value="Galactose-binding domain-like"/>
    <property type="match status" value="1"/>
</dbReference>